<evidence type="ECO:0000259" key="4">
    <source>
        <dbReference type="SMART" id="SM00043"/>
    </source>
</evidence>
<dbReference type="SUPFAM" id="SSF54403">
    <property type="entry name" value="Cystatin/monellin"/>
    <property type="match status" value="2"/>
</dbReference>
<dbReference type="Pfam" id="PF00031">
    <property type="entry name" value="Cystatin"/>
    <property type="match status" value="1"/>
</dbReference>
<proteinExistence type="evidence at transcript level"/>
<dbReference type="Gene3D" id="3.10.450.10">
    <property type="match status" value="2"/>
</dbReference>
<dbReference type="AlphaFoldDB" id="A0A7L9QEI0"/>
<protein>
    <submittedName>
        <fullName evidence="5">Putative extracellular protein TR9_044</fullName>
    </submittedName>
</protein>
<reference evidence="5" key="1">
    <citation type="journal article" date="2020" name="Microb. Ecol.">
        <title>The Under-explored Extracellular Proteome of Aero-Terrestrial Microalgae Provides Clues on Different Mechanisms of Desiccation Tolerance in Non-Model Organisms.</title>
        <authorList>
            <person name="Gonzalez-Hourcade M."/>
            <person name="Del Campo E.M."/>
            <person name="Casano L.M."/>
        </authorList>
    </citation>
    <scope>NUCLEOTIDE SEQUENCE</scope>
    <source>
        <strain evidence="5">TR9</strain>
    </source>
</reference>
<dbReference type="PROSITE" id="PS00287">
    <property type="entry name" value="CYSTATIN"/>
    <property type="match status" value="1"/>
</dbReference>
<evidence type="ECO:0000313" key="5">
    <source>
        <dbReference type="EMBL" id="QOL01237.1"/>
    </source>
</evidence>
<dbReference type="SMART" id="SM00043">
    <property type="entry name" value="CY"/>
    <property type="match status" value="2"/>
</dbReference>
<dbReference type="CDD" id="cd00042">
    <property type="entry name" value="CY"/>
    <property type="match status" value="2"/>
</dbReference>
<feature type="signal peptide" evidence="3">
    <location>
        <begin position="1"/>
        <end position="21"/>
    </location>
</feature>
<feature type="region of interest" description="Disordered" evidence="2">
    <location>
        <begin position="113"/>
        <end position="134"/>
    </location>
</feature>
<evidence type="ECO:0000256" key="1">
    <source>
        <dbReference type="ARBA" id="ARBA00022704"/>
    </source>
</evidence>
<feature type="chain" id="PRO_5029847347" evidence="3">
    <location>
        <begin position="22"/>
        <end position="225"/>
    </location>
</feature>
<evidence type="ECO:0000256" key="3">
    <source>
        <dbReference type="SAM" id="SignalP"/>
    </source>
</evidence>
<feature type="domain" description="Cystatin" evidence="4">
    <location>
        <begin position="22"/>
        <end position="111"/>
    </location>
</feature>
<dbReference type="EMBL" id="MT438990">
    <property type="protein sequence ID" value="QOL01237.1"/>
    <property type="molecule type" value="mRNA"/>
</dbReference>
<accession>A0A7L9QEI0</accession>
<dbReference type="InterPro" id="IPR000010">
    <property type="entry name" value="Cystatin_dom"/>
</dbReference>
<keyword evidence="3" id="KW-0732">Signal</keyword>
<dbReference type="InterPro" id="IPR046350">
    <property type="entry name" value="Cystatin_sf"/>
</dbReference>
<dbReference type="InterPro" id="IPR018073">
    <property type="entry name" value="Prot_inh_cystat_CS"/>
</dbReference>
<evidence type="ECO:0000256" key="2">
    <source>
        <dbReference type="SAM" id="MobiDB-lite"/>
    </source>
</evidence>
<dbReference type="Pfam" id="PF16845">
    <property type="entry name" value="SQAPI"/>
    <property type="match status" value="1"/>
</dbReference>
<name>A0A7L9QEI0_9CHLO</name>
<sequence length="225" mass="24813">MRHCLHLTSTFVLIFLVTVQSQMLGGHKNIADHQNDARVQEVAQFAVKQIGEKTSKKLDLVKINSAQKQVVAGLNYVLVIETAAQSKKETYEAHVYEPLGNQPLKLTSHKQIDNEAAQRKTEESSERHSGALLGGYREVSTTDSEVSQAADFAAEQLSSQSNSLSPLKVEEVLSARSKVAAGKVFELKMKLSQGNMPEQIMQVEVSRSLQNELKLESHNPISSES</sequence>
<keyword evidence="1" id="KW-0646">Protease inhibitor</keyword>
<dbReference type="PANTHER" id="PTHR47364">
    <property type="entry name" value="CYSTEINE PROTEINASE INHIBITOR 5"/>
    <property type="match status" value="1"/>
</dbReference>
<organism evidence="5">
    <name type="scientific">Trebouxia lynnae</name>
    <dbReference type="NCBI Taxonomy" id="1825957"/>
    <lineage>
        <taxon>Eukaryota</taxon>
        <taxon>Viridiplantae</taxon>
        <taxon>Chlorophyta</taxon>
        <taxon>core chlorophytes</taxon>
        <taxon>Trebouxiophyceae</taxon>
        <taxon>Trebouxiales</taxon>
        <taxon>Trebouxiaceae</taxon>
        <taxon>Trebouxia</taxon>
    </lineage>
</organism>
<feature type="domain" description="Cystatin" evidence="4">
    <location>
        <begin position="131"/>
        <end position="221"/>
    </location>
</feature>
<dbReference type="GO" id="GO:0004869">
    <property type="term" value="F:cysteine-type endopeptidase inhibitor activity"/>
    <property type="evidence" value="ECO:0007669"/>
    <property type="project" value="UniProtKB-KW"/>
</dbReference>
<keyword evidence="1" id="KW-0789">Thiol protease inhibitor</keyword>
<dbReference type="PANTHER" id="PTHR47364:SF2">
    <property type="entry name" value="CYSTEINE PROTEINASE INHIBITOR 5"/>
    <property type="match status" value="1"/>
</dbReference>
<feature type="compositionally biased region" description="Basic and acidic residues" evidence="2">
    <location>
        <begin position="113"/>
        <end position="129"/>
    </location>
</feature>